<keyword evidence="1" id="KW-0472">Membrane</keyword>
<dbReference type="PANTHER" id="PTHR43592">
    <property type="entry name" value="CAAX AMINO TERMINAL PROTEASE"/>
    <property type="match status" value="1"/>
</dbReference>
<dbReference type="GO" id="GO:0004175">
    <property type="term" value="F:endopeptidase activity"/>
    <property type="evidence" value="ECO:0007669"/>
    <property type="project" value="UniProtKB-ARBA"/>
</dbReference>
<feature type="transmembrane region" description="Helical" evidence="1">
    <location>
        <begin position="47"/>
        <end position="69"/>
    </location>
</feature>
<dbReference type="AlphaFoldDB" id="A0A9D1J881"/>
<feature type="domain" description="CAAX prenyl protease 2/Lysostaphin resistance protein A-like" evidence="2">
    <location>
        <begin position="129"/>
        <end position="216"/>
    </location>
</feature>
<feature type="transmembrane region" description="Helical" evidence="1">
    <location>
        <begin position="235"/>
        <end position="253"/>
    </location>
</feature>
<keyword evidence="3" id="KW-0482">Metalloprotease</keyword>
<feature type="transmembrane region" description="Helical" evidence="1">
    <location>
        <begin position="89"/>
        <end position="106"/>
    </location>
</feature>
<reference evidence="3" key="1">
    <citation type="submission" date="2020-10" db="EMBL/GenBank/DDBJ databases">
        <authorList>
            <person name="Gilroy R."/>
        </authorList>
    </citation>
    <scope>NUCLEOTIDE SEQUENCE</scope>
    <source>
        <strain evidence="3">CHK121-14286</strain>
    </source>
</reference>
<keyword evidence="1" id="KW-1133">Transmembrane helix</keyword>
<dbReference type="GO" id="GO:0008237">
    <property type="term" value="F:metallopeptidase activity"/>
    <property type="evidence" value="ECO:0007669"/>
    <property type="project" value="UniProtKB-KW"/>
</dbReference>
<keyword evidence="1" id="KW-0812">Transmembrane</keyword>
<dbReference type="EMBL" id="DVHL01000037">
    <property type="protein sequence ID" value="HIR66155.1"/>
    <property type="molecule type" value="Genomic_DNA"/>
</dbReference>
<name>A0A9D1J881_9BACT</name>
<dbReference type="Proteomes" id="UP000824200">
    <property type="component" value="Unassembled WGS sequence"/>
</dbReference>
<protein>
    <submittedName>
        <fullName evidence="3">CPBP family intramembrane metalloprotease</fullName>
    </submittedName>
</protein>
<dbReference type="Pfam" id="PF02517">
    <property type="entry name" value="Rce1-like"/>
    <property type="match status" value="1"/>
</dbReference>
<feature type="transmembrane region" description="Helical" evidence="1">
    <location>
        <begin position="126"/>
        <end position="143"/>
    </location>
</feature>
<accession>A0A9D1J881</accession>
<organism evidence="3 4">
    <name type="scientific">Candidatus Fimimonas gallinarum</name>
    <dbReference type="NCBI Taxonomy" id="2840821"/>
    <lineage>
        <taxon>Bacteria</taxon>
        <taxon>Pseudomonadati</taxon>
        <taxon>Myxococcota</taxon>
        <taxon>Myxococcia</taxon>
        <taxon>Myxococcales</taxon>
        <taxon>Cystobacterineae</taxon>
        <taxon>Myxococcaceae</taxon>
        <taxon>Myxococcaceae incertae sedis</taxon>
        <taxon>Candidatus Fimimonas</taxon>
    </lineage>
</organism>
<evidence type="ECO:0000313" key="4">
    <source>
        <dbReference type="Proteomes" id="UP000824200"/>
    </source>
</evidence>
<proteinExistence type="predicted"/>
<feature type="transmembrane region" description="Helical" evidence="1">
    <location>
        <begin position="201"/>
        <end position="223"/>
    </location>
</feature>
<dbReference type="PANTHER" id="PTHR43592:SF15">
    <property type="entry name" value="CAAX AMINO TERMINAL PROTEASE FAMILY PROTEIN"/>
    <property type="match status" value="1"/>
</dbReference>
<evidence type="ECO:0000313" key="3">
    <source>
        <dbReference type="EMBL" id="HIR66155.1"/>
    </source>
</evidence>
<keyword evidence="3" id="KW-0378">Hydrolase</keyword>
<keyword evidence="3" id="KW-0645">Protease</keyword>
<evidence type="ECO:0000256" key="1">
    <source>
        <dbReference type="SAM" id="Phobius"/>
    </source>
</evidence>
<feature type="transmembrane region" description="Helical" evidence="1">
    <location>
        <begin position="278"/>
        <end position="298"/>
    </location>
</feature>
<dbReference type="InterPro" id="IPR003675">
    <property type="entry name" value="Rce1/LyrA-like_dom"/>
</dbReference>
<comment type="caution">
    <text evidence="3">The sequence shown here is derived from an EMBL/GenBank/DDBJ whole genome shotgun (WGS) entry which is preliminary data.</text>
</comment>
<reference evidence="3" key="2">
    <citation type="journal article" date="2021" name="PeerJ">
        <title>Extensive microbial diversity within the chicken gut microbiome revealed by metagenomics and culture.</title>
        <authorList>
            <person name="Gilroy R."/>
            <person name="Ravi A."/>
            <person name="Getino M."/>
            <person name="Pursley I."/>
            <person name="Horton D.L."/>
            <person name="Alikhan N.F."/>
            <person name="Baker D."/>
            <person name="Gharbi K."/>
            <person name="Hall N."/>
            <person name="Watson M."/>
            <person name="Adriaenssens E.M."/>
            <person name="Foster-Nyarko E."/>
            <person name="Jarju S."/>
            <person name="Secka A."/>
            <person name="Antonio M."/>
            <person name="Oren A."/>
            <person name="Chaudhuri R.R."/>
            <person name="La Ragione R."/>
            <person name="Hildebrand F."/>
            <person name="Pallen M.J."/>
        </authorList>
    </citation>
    <scope>NUCLEOTIDE SEQUENCE</scope>
    <source>
        <strain evidence="3">CHK121-14286</strain>
    </source>
</reference>
<dbReference type="GO" id="GO:0080120">
    <property type="term" value="P:CAAX-box protein maturation"/>
    <property type="evidence" value="ECO:0007669"/>
    <property type="project" value="UniProtKB-ARBA"/>
</dbReference>
<feature type="transmembrane region" description="Helical" evidence="1">
    <location>
        <begin position="12"/>
        <end position="35"/>
    </location>
</feature>
<evidence type="ECO:0000259" key="2">
    <source>
        <dbReference type="Pfam" id="PF02517"/>
    </source>
</evidence>
<gene>
    <name evidence="3" type="ORF">IAC95_04695</name>
</gene>
<sequence length="299" mass="32631">MRISYDKNDFGKSFALAVAVMLIASVVWGSVFAFFTDAETGQMPDWAYWTMQALYSVTVGCTALLYAFVTKTQLPSATGLNKKPPLTHILWGCLSAVFLIALMLPVNEWLLDAIEQAGLTRPSVDLPLQFFPLLLVGTLIPSFTEEIVFRGTVAQSLAGQRTLPAVLASGALFSLFHLNAAQTLHQFVLGAFLALLMLRSGSVWTCVAVHFFNNFVAVVLSFVPIEEQLFTAMSPWLAAVGAVGFALCVFGYLKTTSDCRKGAAADDVNDLPMQRNSVFYLFVSVFVCVGLWIMNLLAL</sequence>